<feature type="compositionally biased region" description="Basic and acidic residues" evidence="1">
    <location>
        <begin position="218"/>
        <end position="230"/>
    </location>
</feature>
<feature type="compositionally biased region" description="Polar residues" evidence="1">
    <location>
        <begin position="148"/>
        <end position="180"/>
    </location>
</feature>
<dbReference type="AlphaFoldDB" id="A0A137NQK4"/>
<evidence type="ECO:0000313" key="3">
    <source>
        <dbReference type="Proteomes" id="UP000070444"/>
    </source>
</evidence>
<protein>
    <submittedName>
        <fullName evidence="2">Uncharacterized protein</fullName>
    </submittedName>
</protein>
<evidence type="ECO:0000256" key="1">
    <source>
        <dbReference type="SAM" id="MobiDB-lite"/>
    </source>
</evidence>
<accession>A0A137NQK4</accession>
<reference evidence="2 3" key="1">
    <citation type="journal article" date="2015" name="Genome Biol. Evol.">
        <title>Phylogenomic analyses indicate that early fungi evolved digesting cell walls of algal ancestors of land plants.</title>
        <authorList>
            <person name="Chang Y."/>
            <person name="Wang S."/>
            <person name="Sekimoto S."/>
            <person name="Aerts A.L."/>
            <person name="Choi C."/>
            <person name="Clum A."/>
            <person name="LaButti K.M."/>
            <person name="Lindquist E.A."/>
            <person name="Yee Ngan C."/>
            <person name="Ohm R.A."/>
            <person name="Salamov A.A."/>
            <person name="Grigoriev I.V."/>
            <person name="Spatafora J.W."/>
            <person name="Berbee M.L."/>
        </authorList>
    </citation>
    <scope>NUCLEOTIDE SEQUENCE [LARGE SCALE GENOMIC DNA]</scope>
    <source>
        <strain evidence="2 3">NRRL 28638</strain>
    </source>
</reference>
<evidence type="ECO:0000313" key="2">
    <source>
        <dbReference type="EMBL" id="KXN65037.1"/>
    </source>
</evidence>
<feature type="region of interest" description="Disordered" evidence="1">
    <location>
        <begin position="138"/>
        <end position="234"/>
    </location>
</feature>
<dbReference type="EMBL" id="KQ965009">
    <property type="protein sequence ID" value="KXN65037.1"/>
    <property type="molecule type" value="Genomic_DNA"/>
</dbReference>
<name>A0A137NQK4_CONC2</name>
<keyword evidence="3" id="KW-1185">Reference proteome</keyword>
<gene>
    <name evidence="2" type="ORF">CONCODRAFT_13523</name>
</gene>
<proteinExistence type="predicted"/>
<organism evidence="2 3">
    <name type="scientific">Conidiobolus coronatus (strain ATCC 28846 / CBS 209.66 / NRRL 28638)</name>
    <name type="common">Delacroixia coronata</name>
    <dbReference type="NCBI Taxonomy" id="796925"/>
    <lineage>
        <taxon>Eukaryota</taxon>
        <taxon>Fungi</taxon>
        <taxon>Fungi incertae sedis</taxon>
        <taxon>Zoopagomycota</taxon>
        <taxon>Entomophthoromycotina</taxon>
        <taxon>Entomophthoromycetes</taxon>
        <taxon>Entomophthorales</taxon>
        <taxon>Ancylistaceae</taxon>
        <taxon>Conidiobolus</taxon>
    </lineage>
</organism>
<dbReference type="Proteomes" id="UP000070444">
    <property type="component" value="Unassembled WGS sequence"/>
</dbReference>
<sequence>MNQTIQSIKKYQSDTTINLAYFEKLFKLINSNKPTSPSEIKSLILIINSLLLNSFNSSNAFEGEFNIIVDDKEESINISSNHSDYDDLINILNNYNSINLSLIKNKLNSNLSIPLDTQSILNNQKNNTLPTTQPLEVINKAPPLPTKDNLSSQPLQTPIALNQNPPTPTISNLEDTQSHITLNQTKTLTNKKRDAIKSLTKPNKKSKDNNSKSNPKLSEQEHNLEIRSNSESDCEDNLILSETNSSDNESVVWELICSTDDYIPNNSTRLTTSNSVSTSTPTSSSIITIPPALATTSASNSNPLIEAYPINSLSNFKLMQPNITSHYILCDQDFYKNFYQIEWCKQLIVIQKSNKQTNGSIVKYHPTQSFININSPPKSINLMLLNQDNYTVSLPNNKLIADIKERLNIYYYKYLYFIRSPNDAQTNSKPKPIYFNTMDSNENLTNLNEFINKNIMNLFKNVTYIPILPEFILWSKYIALKSAKTHFKETVEFLYSIITNLNYKLDDSIINSLNTIKSLKGLPLLSNQNLFSDNIYKFYNTMLSKIEKFKSFNNTSSFINTITNNNPDSITQETNQELIQDKFYIIIQIIGTIKMKKISDSILINISKLILGSILNENDLYFKSNSKEVKTHRQAILKTNNKIIEWVANTNTSNISFANILKEINLSSKKEFNIEDSYFLNQCRRIYLLYTLGFKDTIFLPHFKLKLLERMSREQYLNVYNFLKHKVLTLPNLVLLNVNQDTNSGITEIFNKYIFPNTSNINYNDSNNFTKSITKNL</sequence>